<evidence type="ECO:0008006" key="6">
    <source>
        <dbReference type="Google" id="ProtNLM"/>
    </source>
</evidence>
<evidence type="ECO:0000313" key="5">
    <source>
        <dbReference type="Proteomes" id="UP001281003"/>
    </source>
</evidence>
<proteinExistence type="inferred from homology"/>
<feature type="region of interest" description="Disordered" evidence="2">
    <location>
        <begin position="167"/>
        <end position="195"/>
    </location>
</feature>
<name>A0AAE0UFB3_SORBR</name>
<dbReference type="PANTHER" id="PTHR46830:SF2">
    <property type="entry name" value="ALPHA-1,4-N-ACETYLGLUCOSAMINYLTRANSFERASE"/>
    <property type="match status" value="1"/>
</dbReference>
<comment type="similarity">
    <text evidence="1">Belongs to the glycosyltransferase 32 family.</text>
</comment>
<reference evidence="4" key="2">
    <citation type="submission" date="2023-07" db="EMBL/GenBank/DDBJ databases">
        <authorList>
            <consortium name="Lawrence Berkeley National Laboratory"/>
            <person name="Haridas S."/>
            <person name="Hensen N."/>
            <person name="Bonometti L."/>
            <person name="Westerberg I."/>
            <person name="Brannstrom I.O."/>
            <person name="Guillou S."/>
            <person name="Cros-Aarteil S."/>
            <person name="Calhoun S."/>
            <person name="Kuo A."/>
            <person name="Mondo S."/>
            <person name="Pangilinan J."/>
            <person name="Riley R."/>
            <person name="LaButti K."/>
            <person name="Andreopoulos B."/>
            <person name="Lipzen A."/>
            <person name="Chen C."/>
            <person name="Yanf M."/>
            <person name="Daum C."/>
            <person name="Ng V."/>
            <person name="Clum A."/>
            <person name="Steindorff A."/>
            <person name="Ohm R."/>
            <person name="Martin F."/>
            <person name="Silar P."/>
            <person name="Natvig D."/>
            <person name="Lalanne C."/>
            <person name="Gautier V."/>
            <person name="Ament-velasquez S.L."/>
            <person name="Kruys A."/>
            <person name="Hutchinson M.I."/>
            <person name="Powell A.J."/>
            <person name="Barry K."/>
            <person name="Miller A.N."/>
            <person name="Grigoriev I.V."/>
            <person name="Debuchy R."/>
            <person name="Gladieux P."/>
            <person name="Thoren M.H."/>
            <person name="Johannesson H."/>
        </authorList>
    </citation>
    <scope>NUCLEOTIDE SEQUENCE</scope>
    <source>
        <strain evidence="4">FGSC 1904</strain>
    </source>
</reference>
<comment type="caution">
    <text evidence="4">The sequence shown here is derived from an EMBL/GenBank/DDBJ whole genome shotgun (WGS) entry which is preliminary data.</text>
</comment>
<keyword evidence="3" id="KW-0812">Transmembrane</keyword>
<dbReference type="PANTHER" id="PTHR46830">
    <property type="entry name" value="TRANSFERASE, PUTATIVE-RELATED"/>
    <property type="match status" value="1"/>
</dbReference>
<protein>
    <recommendedName>
        <fullName evidence="6">Glycosyltransferase family 32 protein</fullName>
    </recommendedName>
</protein>
<dbReference type="InterPro" id="IPR007577">
    <property type="entry name" value="GlycoTrfase_DXD_sugar-bd_CS"/>
</dbReference>
<dbReference type="GO" id="GO:1901135">
    <property type="term" value="P:carbohydrate derivative metabolic process"/>
    <property type="evidence" value="ECO:0007669"/>
    <property type="project" value="UniProtKB-ARBA"/>
</dbReference>
<reference evidence="4" key="1">
    <citation type="journal article" date="2023" name="Mol. Phylogenet. Evol.">
        <title>Genome-scale phylogeny and comparative genomics of the fungal order Sordariales.</title>
        <authorList>
            <person name="Hensen N."/>
            <person name="Bonometti L."/>
            <person name="Westerberg I."/>
            <person name="Brannstrom I.O."/>
            <person name="Guillou S."/>
            <person name="Cros-Aarteil S."/>
            <person name="Calhoun S."/>
            <person name="Haridas S."/>
            <person name="Kuo A."/>
            <person name="Mondo S."/>
            <person name="Pangilinan J."/>
            <person name="Riley R."/>
            <person name="LaButti K."/>
            <person name="Andreopoulos B."/>
            <person name="Lipzen A."/>
            <person name="Chen C."/>
            <person name="Yan M."/>
            <person name="Daum C."/>
            <person name="Ng V."/>
            <person name="Clum A."/>
            <person name="Steindorff A."/>
            <person name="Ohm R.A."/>
            <person name="Martin F."/>
            <person name="Silar P."/>
            <person name="Natvig D.O."/>
            <person name="Lalanne C."/>
            <person name="Gautier V."/>
            <person name="Ament-Velasquez S.L."/>
            <person name="Kruys A."/>
            <person name="Hutchinson M.I."/>
            <person name="Powell A.J."/>
            <person name="Barry K."/>
            <person name="Miller A.N."/>
            <person name="Grigoriev I.V."/>
            <person name="Debuchy R."/>
            <person name="Gladieux P."/>
            <person name="Hiltunen Thoren M."/>
            <person name="Johannesson H."/>
        </authorList>
    </citation>
    <scope>NUCLEOTIDE SEQUENCE</scope>
    <source>
        <strain evidence="4">FGSC 1904</strain>
    </source>
</reference>
<accession>A0AAE0UFB3</accession>
<dbReference type="Pfam" id="PF04488">
    <property type="entry name" value="Gly_transf_sug"/>
    <property type="match status" value="1"/>
</dbReference>
<keyword evidence="5" id="KW-1185">Reference proteome</keyword>
<dbReference type="Gene3D" id="3.90.550.20">
    <property type="match status" value="1"/>
</dbReference>
<sequence>MVSRRHARRLLPFVTIFVLIYISFPHLYYCSDYIRQTNPFSGQRAIEQPFTTTSEEIVCLLGHFGPRSLGSPSFHERLLTKDPELIPGPNIVHFIYGLSNPHSDPSAGHFDFLSYLALRAAFISLQPTVLKLHYTYLSSPPSLDPNADPLSNPWIRRLKETWPTQFELVHHPPPPPSDAGKDTNKKNKKKTTKSQYAHMSDTLRLQILYDEGGIYLDTDVFAVRNFSDILLHPPLDGKDVVLGYEGGNRWGLCNAVIVTRRPGAGFIKRWLDSYKDVDLEKEAWNYRSVRLPKILAEEREFRDKERDVCALPPHAFFWPTWTWRHVEWMHTEVKTERERIYLEGNIEKYGGGLFKAQMAYHAWSQMAWDRYLKYLTPEVIRTKDTPFNLLVRRFVEDDL</sequence>
<keyword evidence="3" id="KW-1133">Transmembrane helix</keyword>
<evidence type="ECO:0000313" key="4">
    <source>
        <dbReference type="EMBL" id="KAK3401978.1"/>
    </source>
</evidence>
<dbReference type="InterPro" id="IPR029044">
    <property type="entry name" value="Nucleotide-diphossugar_trans"/>
</dbReference>
<organism evidence="4 5">
    <name type="scientific">Sordaria brevicollis</name>
    <dbReference type="NCBI Taxonomy" id="83679"/>
    <lineage>
        <taxon>Eukaryota</taxon>
        <taxon>Fungi</taxon>
        <taxon>Dikarya</taxon>
        <taxon>Ascomycota</taxon>
        <taxon>Pezizomycotina</taxon>
        <taxon>Sordariomycetes</taxon>
        <taxon>Sordariomycetidae</taxon>
        <taxon>Sordariales</taxon>
        <taxon>Sordariaceae</taxon>
        <taxon>Sordaria</taxon>
    </lineage>
</organism>
<evidence type="ECO:0000256" key="3">
    <source>
        <dbReference type="SAM" id="Phobius"/>
    </source>
</evidence>
<feature type="transmembrane region" description="Helical" evidence="3">
    <location>
        <begin position="10"/>
        <end position="29"/>
    </location>
</feature>
<dbReference type="AlphaFoldDB" id="A0AAE0UFB3"/>
<dbReference type="EMBL" id="JAUTDP010000002">
    <property type="protein sequence ID" value="KAK3401978.1"/>
    <property type="molecule type" value="Genomic_DNA"/>
</dbReference>
<keyword evidence="3" id="KW-0472">Membrane</keyword>
<evidence type="ECO:0000256" key="2">
    <source>
        <dbReference type="SAM" id="MobiDB-lite"/>
    </source>
</evidence>
<gene>
    <name evidence="4" type="ORF">B0T20DRAFT_369885</name>
</gene>
<evidence type="ECO:0000256" key="1">
    <source>
        <dbReference type="ARBA" id="ARBA00009003"/>
    </source>
</evidence>
<dbReference type="Proteomes" id="UP001281003">
    <property type="component" value="Unassembled WGS sequence"/>
</dbReference>
<dbReference type="SUPFAM" id="SSF53448">
    <property type="entry name" value="Nucleotide-diphospho-sugar transferases"/>
    <property type="match status" value="1"/>
</dbReference>